<name>A0A8K0HA16_9ROSA</name>
<feature type="compositionally biased region" description="Low complexity" evidence="6">
    <location>
        <begin position="241"/>
        <end position="251"/>
    </location>
</feature>
<evidence type="ECO:0000313" key="8">
    <source>
        <dbReference type="Proteomes" id="UP000796880"/>
    </source>
</evidence>
<keyword evidence="3" id="KW-0804">Transcription</keyword>
<organism evidence="7 8">
    <name type="scientific">Rhamnella rubrinervis</name>
    <dbReference type="NCBI Taxonomy" id="2594499"/>
    <lineage>
        <taxon>Eukaryota</taxon>
        <taxon>Viridiplantae</taxon>
        <taxon>Streptophyta</taxon>
        <taxon>Embryophyta</taxon>
        <taxon>Tracheophyta</taxon>
        <taxon>Spermatophyta</taxon>
        <taxon>Magnoliopsida</taxon>
        <taxon>eudicotyledons</taxon>
        <taxon>Gunneridae</taxon>
        <taxon>Pentapetalae</taxon>
        <taxon>rosids</taxon>
        <taxon>fabids</taxon>
        <taxon>Rosales</taxon>
        <taxon>Rhamnaceae</taxon>
        <taxon>rhamnoid group</taxon>
        <taxon>Rhamneae</taxon>
        <taxon>Rhamnella</taxon>
    </lineage>
</organism>
<keyword evidence="4" id="KW-0539">Nucleus</keyword>
<dbReference type="OrthoDB" id="1902659at2759"/>
<dbReference type="InterPro" id="IPR005202">
    <property type="entry name" value="TF_GRAS"/>
</dbReference>
<evidence type="ECO:0008006" key="9">
    <source>
        <dbReference type="Google" id="ProtNLM"/>
    </source>
</evidence>
<sequence length="681" mass="75837">MLAGCSSSTLLSPRHRLRSEAPAQFQACHFQLPSMNTQRLDLPCSFPRKDTTRSQSIRPVGISVEKPIESKTSSCSLKQNIRLPPLATSAPAPSSQTSFTEGRKEIKDEFWERGKSLKKRFAEQGSVDESFIKRAKRKRGSSDKSNNSDDDVHEGGDSLSLGQLSAGNFWFQPGFNPHQVPFSLTCSGDEERVCFVPSEVISPPLPLSNNPWVDSVVTEITEITDLGEKDGETSHRPVKEASPSSASSESQSLALRLNEVVPEHEVGNGSTNPYNPHGGSGVEAGEEYNPVEQQGFELVSLLTACLEAIGSKDIPVINHFIARLGELASPRGGTTLSRLTAYYTEALALRITRLWPHIFHITTPREFDRMDDDSGSALRLLNQVSPIPKFLHFTSNEILLRAFEGKDRVHIIDFDIKQGLQWPSLFQSLASRTNPPSHIRITGIGESKQELNETGDRLAGFAEALNLPFEFHPVVDRLEDVRLWMLHVKEQESVAVNCVFQLHKTLYDTNGGSLRDFLGLIRSTNPTTVVMAEQEAEHNDLRLEARVANSLKYYAAIFDSIDSSLPLESPARIKVEEIFAREIRNIVACEGSDRLERHERFEKWKRLMEQGGFHCMRITERELLQSQLLLKMYSGENYNVKKQGQDGEGLTLGWLDQPLFTVSAWTSGDVAGSSSSFSQAS</sequence>
<gene>
    <name evidence="7" type="ORF">FNV43_RR09209</name>
</gene>
<dbReference type="Proteomes" id="UP000796880">
    <property type="component" value="Unassembled WGS sequence"/>
</dbReference>
<feature type="region of interest" description="PFYRE" evidence="5">
    <location>
        <begin position="494"/>
        <end position="585"/>
    </location>
</feature>
<evidence type="ECO:0000256" key="5">
    <source>
        <dbReference type="PROSITE-ProRule" id="PRU01191"/>
    </source>
</evidence>
<reference evidence="7" key="1">
    <citation type="submission" date="2020-03" db="EMBL/GenBank/DDBJ databases">
        <title>A high-quality chromosome-level genome assembly of a woody plant with both climbing and erect habits, Rhamnella rubrinervis.</title>
        <authorList>
            <person name="Lu Z."/>
            <person name="Yang Y."/>
            <person name="Zhu X."/>
            <person name="Sun Y."/>
        </authorList>
    </citation>
    <scope>NUCLEOTIDE SEQUENCE</scope>
    <source>
        <strain evidence="7">BYM</strain>
        <tissue evidence="7">Leaf</tissue>
    </source>
</reference>
<evidence type="ECO:0000256" key="4">
    <source>
        <dbReference type="ARBA" id="ARBA00023242"/>
    </source>
</evidence>
<evidence type="ECO:0000256" key="1">
    <source>
        <dbReference type="ARBA" id="ARBA00004123"/>
    </source>
</evidence>
<accession>A0A8K0HA16</accession>
<evidence type="ECO:0000256" key="3">
    <source>
        <dbReference type="ARBA" id="ARBA00023163"/>
    </source>
</evidence>
<feature type="short sequence motif" description="VHIID" evidence="5">
    <location>
        <begin position="409"/>
        <end position="413"/>
    </location>
</feature>
<feature type="region of interest" description="SAW" evidence="5">
    <location>
        <begin position="588"/>
        <end position="666"/>
    </location>
</feature>
<dbReference type="EMBL" id="VOIH02000004">
    <property type="protein sequence ID" value="KAF3448496.1"/>
    <property type="molecule type" value="Genomic_DNA"/>
</dbReference>
<evidence type="ECO:0000313" key="7">
    <source>
        <dbReference type="EMBL" id="KAF3448496.1"/>
    </source>
</evidence>
<feature type="compositionally biased region" description="Basic and acidic residues" evidence="6">
    <location>
        <begin position="227"/>
        <end position="239"/>
    </location>
</feature>
<proteinExistence type="inferred from homology"/>
<dbReference type="GO" id="GO:0005634">
    <property type="term" value="C:nucleus"/>
    <property type="evidence" value="ECO:0007669"/>
    <property type="project" value="UniProtKB-SubCell"/>
</dbReference>
<comment type="caution">
    <text evidence="5">Lacks conserved residue(s) required for the propagation of feature annotation.</text>
</comment>
<feature type="region of interest" description="VHIID" evidence="5">
    <location>
        <begin position="378"/>
        <end position="443"/>
    </location>
</feature>
<comment type="subcellular location">
    <subcellularLocation>
        <location evidence="1">Nucleus</location>
    </subcellularLocation>
</comment>
<feature type="region of interest" description="Leucine repeat II (LRII)" evidence="5">
    <location>
        <begin position="453"/>
        <end position="485"/>
    </location>
</feature>
<keyword evidence="8" id="KW-1185">Reference proteome</keyword>
<feature type="region of interest" description="Disordered" evidence="6">
    <location>
        <begin position="227"/>
        <end position="251"/>
    </location>
</feature>
<comment type="caution">
    <text evidence="7">The sequence shown here is derived from an EMBL/GenBank/DDBJ whole genome shotgun (WGS) entry which is preliminary data.</text>
</comment>
<dbReference type="PROSITE" id="PS50985">
    <property type="entry name" value="GRAS"/>
    <property type="match status" value="1"/>
</dbReference>
<feature type="region of interest" description="Disordered" evidence="6">
    <location>
        <begin position="132"/>
        <end position="159"/>
    </location>
</feature>
<keyword evidence="2" id="KW-0805">Transcription regulation</keyword>
<dbReference type="AlphaFoldDB" id="A0A8K0HA16"/>
<evidence type="ECO:0000256" key="6">
    <source>
        <dbReference type="SAM" id="MobiDB-lite"/>
    </source>
</evidence>
<protein>
    <recommendedName>
        <fullName evidence="9">Scarecrow-like protein 28</fullName>
    </recommendedName>
</protein>
<dbReference type="PANTHER" id="PTHR31636">
    <property type="entry name" value="OSJNBA0084A10.13 PROTEIN-RELATED"/>
    <property type="match status" value="1"/>
</dbReference>
<dbReference type="Pfam" id="PF03514">
    <property type="entry name" value="GRAS"/>
    <property type="match status" value="1"/>
</dbReference>
<comment type="similarity">
    <text evidence="5">Belongs to the GRAS family.</text>
</comment>
<evidence type="ECO:0000256" key="2">
    <source>
        <dbReference type="ARBA" id="ARBA00023015"/>
    </source>
</evidence>